<dbReference type="EMBL" id="RCNU01000007">
    <property type="protein sequence ID" value="RWQ94594.1"/>
    <property type="molecule type" value="Genomic_DNA"/>
</dbReference>
<evidence type="ECO:0000313" key="2">
    <source>
        <dbReference type="EMBL" id="RWQ94594.1"/>
    </source>
</evidence>
<dbReference type="Proteomes" id="UP000283841">
    <property type="component" value="Unassembled WGS sequence"/>
</dbReference>
<reference evidence="2 3" key="1">
    <citation type="journal article" date="2018" name="Front. Microbiol.">
        <title>Genomic and genetic insights into a cosmopolitan fungus, Paecilomyces variotii (Eurotiales).</title>
        <authorList>
            <person name="Urquhart A.S."/>
            <person name="Mondo S.J."/>
            <person name="Makela M.R."/>
            <person name="Hane J.K."/>
            <person name="Wiebenga A."/>
            <person name="He G."/>
            <person name="Mihaltcheva S."/>
            <person name="Pangilinan J."/>
            <person name="Lipzen A."/>
            <person name="Barry K."/>
            <person name="de Vries R.P."/>
            <person name="Grigoriev I.V."/>
            <person name="Idnurm A."/>
        </authorList>
    </citation>
    <scope>NUCLEOTIDE SEQUENCE [LARGE SCALE GENOMIC DNA]</scope>
    <source>
        <strain evidence="2 3">CBS 101075</strain>
    </source>
</reference>
<dbReference type="RefSeq" id="XP_028484239.1">
    <property type="nucleotide sequence ID" value="XM_028633532.1"/>
</dbReference>
<name>A0A443HS24_BYSSP</name>
<protein>
    <recommendedName>
        <fullName evidence="1">SRR1-like domain-containing protein</fullName>
    </recommendedName>
</protein>
<dbReference type="Pfam" id="PF07985">
    <property type="entry name" value="SRR1"/>
    <property type="match status" value="1"/>
</dbReference>
<feature type="domain" description="SRR1-like" evidence="1">
    <location>
        <begin position="181"/>
        <end position="346"/>
    </location>
</feature>
<proteinExistence type="predicted"/>
<evidence type="ECO:0000259" key="1">
    <source>
        <dbReference type="Pfam" id="PF07985"/>
    </source>
</evidence>
<dbReference type="AlphaFoldDB" id="A0A443HS24"/>
<sequence>MESPVRVYMGKATRLGASTSVQEAITRIKSLIDDGEPLFTKKELHAVREQLRKVQGKEDGQKIFVKGLDGVAVEFAIETGNTHRSPLPGYEFIVQKPCIEYVPMQDLISSLWNRNPDVAYCNLRIYHYRVLRNISTKQLCDTQAMMSKNETEIFFQTHSQVWRASEPCKQLRSTLLSKGCVTNIRKVVGFALGSIASNDRPDLFTSPSTASAFQHSLILTLRDVLCEREGERREDILCYVQDPMYTDIDKSILESSGIDILDDPEAFLQVDDAAIVVSCAPNVPVKQIVSDLARPVVMIWDRIGDREEDPPGTDPDSSRLRDLIRNHYEEIEFLGDGQNFRDLAVYIYRSDVSSTGR</sequence>
<evidence type="ECO:0000313" key="3">
    <source>
        <dbReference type="Proteomes" id="UP000283841"/>
    </source>
</evidence>
<dbReference type="PANTHER" id="PTHR42080">
    <property type="entry name" value="SRR1 DOMAIN-CONTAINING PROTEIN"/>
    <property type="match status" value="1"/>
</dbReference>
<accession>A0A443HS24</accession>
<dbReference type="GeneID" id="39602809"/>
<keyword evidence="3" id="KW-1185">Reference proteome</keyword>
<dbReference type="VEuPathDB" id="FungiDB:C8Q69DRAFT_521998"/>
<comment type="caution">
    <text evidence="2">The sequence shown here is derived from an EMBL/GenBank/DDBJ whole genome shotgun (WGS) entry which is preliminary data.</text>
</comment>
<dbReference type="InterPro" id="IPR012942">
    <property type="entry name" value="SRR1-like"/>
</dbReference>
<gene>
    <name evidence="2" type="ORF">C8Q69DRAFT_521998</name>
</gene>
<organism evidence="2 3">
    <name type="scientific">Byssochlamys spectabilis</name>
    <name type="common">Paecilomyces variotii</name>
    <dbReference type="NCBI Taxonomy" id="264951"/>
    <lineage>
        <taxon>Eukaryota</taxon>
        <taxon>Fungi</taxon>
        <taxon>Dikarya</taxon>
        <taxon>Ascomycota</taxon>
        <taxon>Pezizomycotina</taxon>
        <taxon>Eurotiomycetes</taxon>
        <taxon>Eurotiomycetidae</taxon>
        <taxon>Eurotiales</taxon>
        <taxon>Thermoascaceae</taxon>
        <taxon>Paecilomyces</taxon>
    </lineage>
</organism>
<dbReference type="PANTHER" id="PTHR42080:SF3">
    <property type="entry name" value="SRR1-LIKE DOMAIN-CONTAINING PROTEIN"/>
    <property type="match status" value="1"/>
</dbReference>